<dbReference type="Pfam" id="PF00486">
    <property type="entry name" value="Trans_reg_C"/>
    <property type="match status" value="1"/>
</dbReference>
<evidence type="ECO:0000259" key="4">
    <source>
        <dbReference type="PROSITE" id="PS51755"/>
    </source>
</evidence>
<protein>
    <submittedName>
        <fullName evidence="5">Winged helix-turn-helix domain-containing protein</fullName>
    </submittedName>
</protein>
<dbReference type="InterPro" id="IPR036388">
    <property type="entry name" value="WH-like_DNA-bd_sf"/>
</dbReference>
<feature type="domain" description="OmpR/PhoB-type" evidence="4">
    <location>
        <begin position="15"/>
        <end position="111"/>
    </location>
</feature>
<evidence type="ECO:0000256" key="1">
    <source>
        <dbReference type="ARBA" id="ARBA00023125"/>
    </source>
</evidence>
<evidence type="ECO:0000313" key="5">
    <source>
        <dbReference type="EMBL" id="MDT8757246.1"/>
    </source>
</evidence>
<dbReference type="PROSITE" id="PS51755">
    <property type="entry name" value="OMPR_PHOB"/>
    <property type="match status" value="1"/>
</dbReference>
<keyword evidence="3" id="KW-0472">Membrane</keyword>
<keyword evidence="1 2" id="KW-0238">DNA-binding</keyword>
<organism evidence="5">
    <name type="scientific">Sphingomonas psychrotolerans</name>
    <dbReference type="NCBI Taxonomy" id="1327635"/>
    <lineage>
        <taxon>Bacteria</taxon>
        <taxon>Pseudomonadati</taxon>
        <taxon>Pseudomonadota</taxon>
        <taxon>Alphaproteobacteria</taxon>
        <taxon>Sphingomonadales</taxon>
        <taxon>Sphingomonadaceae</taxon>
        <taxon>Sphingomonas</taxon>
    </lineage>
</organism>
<dbReference type="Gene3D" id="1.10.10.10">
    <property type="entry name" value="Winged helix-like DNA-binding domain superfamily/Winged helix DNA-binding domain"/>
    <property type="match status" value="1"/>
</dbReference>
<evidence type="ECO:0000256" key="2">
    <source>
        <dbReference type="PROSITE-ProRule" id="PRU01091"/>
    </source>
</evidence>
<dbReference type="InterPro" id="IPR016032">
    <property type="entry name" value="Sig_transdc_resp-reg_C-effctor"/>
</dbReference>
<accession>A0ABU3N150</accession>
<keyword evidence="3" id="KW-1133">Transmembrane helix</keyword>
<keyword evidence="3" id="KW-0812">Transmembrane</keyword>
<comment type="caution">
    <text evidence="5">The sequence shown here is derived from an EMBL/GenBank/DDBJ whole genome shotgun (WGS) entry which is preliminary data.</text>
</comment>
<feature type="DNA-binding region" description="OmpR/PhoB-type" evidence="2">
    <location>
        <begin position="15"/>
        <end position="111"/>
    </location>
</feature>
<dbReference type="Gene3D" id="3.40.50.10070">
    <property type="entry name" value="TolB, N-terminal domain"/>
    <property type="match status" value="1"/>
</dbReference>
<dbReference type="SMART" id="SM00862">
    <property type="entry name" value="Trans_reg_C"/>
    <property type="match status" value="1"/>
</dbReference>
<feature type="transmembrane region" description="Helical" evidence="3">
    <location>
        <begin position="127"/>
        <end position="149"/>
    </location>
</feature>
<gene>
    <name evidence="5" type="ORF">MZO42_00910</name>
</gene>
<proteinExistence type="predicted"/>
<dbReference type="EMBL" id="JALMLT010000001">
    <property type="protein sequence ID" value="MDT8757246.1"/>
    <property type="molecule type" value="Genomic_DNA"/>
</dbReference>
<evidence type="ECO:0000256" key="3">
    <source>
        <dbReference type="SAM" id="Phobius"/>
    </source>
</evidence>
<dbReference type="CDD" id="cd00383">
    <property type="entry name" value="trans_reg_C"/>
    <property type="match status" value="1"/>
</dbReference>
<name>A0ABU3N150_9SPHN</name>
<reference evidence="5" key="1">
    <citation type="submission" date="2022-04" db="EMBL/GenBank/DDBJ databases">
        <title>Tomato heritable bacteria conferring resistance against bacterial wilt.</title>
        <authorList>
            <person name="Yin J."/>
        </authorList>
    </citation>
    <scope>NUCLEOTIDE SEQUENCE</scope>
    <source>
        <strain evidence="5">Cra20</strain>
    </source>
</reference>
<dbReference type="InterPro" id="IPR001867">
    <property type="entry name" value="OmpR/PhoB-type_DNA-bd"/>
</dbReference>
<sequence>MSDLPDSARVDLARERDFVLGGAEVQPSSREIHFDGATETVEPRVMQVLVALARHRGKVVSRDALVHQCWEGRVVGDDAINRCLAKVRRLTERMLNVTLETVPRVGYRLSEESVPARVKRKTPSRRTMLVAAGITLLLLLLGAVGYAVVRQQDHTPLRFAVLPFGSLNSGEEMHLFGKSIAAATAVAMDRAGLLLVSTAPIPARAENNPADVGRALGADYVVTGSVRQEGAVIRVFARVEQVQGATTVYMRVFEVPASRKPALPDLVAKEIAGALTSNVAACRRGSRGGDEGCATIPEHARSAPTMLREISPAAR</sequence>
<dbReference type="SUPFAM" id="SSF46894">
    <property type="entry name" value="C-terminal effector domain of the bipartite response regulators"/>
    <property type="match status" value="1"/>
</dbReference>